<evidence type="ECO:0000313" key="2">
    <source>
        <dbReference type="Proteomes" id="UP001605036"/>
    </source>
</evidence>
<dbReference type="AlphaFoldDB" id="A0ABD1XMV5"/>
<keyword evidence="2" id="KW-1185">Reference proteome</keyword>
<name>A0ABD1XMV5_9MARC</name>
<reference evidence="1 2" key="1">
    <citation type="submission" date="2024-09" db="EMBL/GenBank/DDBJ databases">
        <title>Chromosome-scale assembly of Riccia fluitans.</title>
        <authorList>
            <person name="Paukszto L."/>
            <person name="Sawicki J."/>
            <person name="Karawczyk K."/>
            <person name="Piernik-Szablinska J."/>
            <person name="Szczecinska M."/>
            <person name="Mazdziarz M."/>
        </authorList>
    </citation>
    <scope>NUCLEOTIDE SEQUENCE [LARGE SCALE GENOMIC DNA]</scope>
    <source>
        <strain evidence="1">Rf_01</strain>
        <tissue evidence="1">Aerial parts of the thallus</tissue>
    </source>
</reference>
<sequence>MTIQVPTSRRSTRSKTRHTILTERISGNENGSAIAIKAEMPKLGWSNGKELLVAPEQRSQWMYRSIEENLLTLLEHSENADPEEVLVDKIMFVEATNALCVVPNSAQVPTQKMLQAVLEFIQECSSVGLTASSFNLLADLEKHHPRELVSPDRQLVPSSSTRVSANIFILLEEIARRVQQEGGVDSGGKEELYNELEVHHVSRYSGKMTVCLKMVGELGESVRRGYDVFEKRVRFKMEPVKLRILWRKTVKEEKFASSDKRVWAVGIDILVLIVKVDTLN</sequence>
<organism evidence="1 2">
    <name type="scientific">Riccia fluitans</name>
    <dbReference type="NCBI Taxonomy" id="41844"/>
    <lineage>
        <taxon>Eukaryota</taxon>
        <taxon>Viridiplantae</taxon>
        <taxon>Streptophyta</taxon>
        <taxon>Embryophyta</taxon>
        <taxon>Marchantiophyta</taxon>
        <taxon>Marchantiopsida</taxon>
        <taxon>Marchantiidae</taxon>
        <taxon>Marchantiales</taxon>
        <taxon>Ricciaceae</taxon>
        <taxon>Riccia</taxon>
    </lineage>
</organism>
<evidence type="ECO:0000313" key="1">
    <source>
        <dbReference type="EMBL" id="KAL2610075.1"/>
    </source>
</evidence>
<proteinExistence type="predicted"/>
<dbReference type="EMBL" id="JBHFFA010000008">
    <property type="protein sequence ID" value="KAL2610075.1"/>
    <property type="molecule type" value="Genomic_DNA"/>
</dbReference>
<gene>
    <name evidence="1" type="ORF">R1flu_028648</name>
</gene>
<accession>A0ABD1XMV5</accession>
<dbReference type="Proteomes" id="UP001605036">
    <property type="component" value="Unassembled WGS sequence"/>
</dbReference>
<dbReference type="InterPro" id="IPR034561">
    <property type="entry name" value="SNI1"/>
</dbReference>
<protein>
    <submittedName>
        <fullName evidence="1">Uncharacterized protein</fullName>
    </submittedName>
</protein>
<comment type="caution">
    <text evidence="1">The sequence shown here is derived from an EMBL/GenBank/DDBJ whole genome shotgun (WGS) entry which is preliminary data.</text>
</comment>
<dbReference type="PANTHER" id="PTHR37243:SF2">
    <property type="entry name" value="NEGATIVE REGULATOR OF SYSTEMIC ACQUIRED RESISTANCE SNI1"/>
    <property type="match status" value="1"/>
</dbReference>
<dbReference type="PANTHER" id="PTHR37243">
    <property type="entry name" value="NEGATIVE REGULATOR OF SYSTEMIC ACQUIRED RESISTANCE SNI1"/>
    <property type="match status" value="1"/>
</dbReference>